<accession>A0A0G4IJS9</accession>
<keyword evidence="1" id="KW-0472">Membrane</keyword>
<proteinExistence type="predicted"/>
<organism evidence="2 4">
    <name type="scientific">Plasmodiophora brassicae</name>
    <name type="common">Clubroot disease agent</name>
    <dbReference type="NCBI Taxonomy" id="37360"/>
    <lineage>
        <taxon>Eukaryota</taxon>
        <taxon>Sar</taxon>
        <taxon>Rhizaria</taxon>
        <taxon>Endomyxa</taxon>
        <taxon>Phytomyxea</taxon>
        <taxon>Plasmodiophorida</taxon>
        <taxon>Plasmodiophoridae</taxon>
        <taxon>Plasmodiophora</taxon>
    </lineage>
</organism>
<keyword evidence="4" id="KW-1185">Reference proteome</keyword>
<geneLocation type="mitochondrion" evidence="3"/>
<gene>
    <name evidence="2" type="ORF">PBRA_004103</name>
    <name evidence="3" type="ORF">PLBR_LOCUS3428</name>
</gene>
<evidence type="ECO:0008006" key="6">
    <source>
        <dbReference type="Google" id="ProtNLM"/>
    </source>
</evidence>
<reference evidence="3 5" key="2">
    <citation type="submission" date="2018-03" db="EMBL/GenBank/DDBJ databases">
        <authorList>
            <person name="Fogelqvist J."/>
        </authorList>
    </citation>
    <scope>NUCLEOTIDE SEQUENCE [LARGE SCALE GENOMIC DNA]</scope>
</reference>
<dbReference type="AlphaFoldDB" id="A0A0G4IJS9"/>
<feature type="transmembrane region" description="Helical" evidence="1">
    <location>
        <begin position="60"/>
        <end position="82"/>
    </location>
</feature>
<evidence type="ECO:0000313" key="5">
    <source>
        <dbReference type="Proteomes" id="UP000290189"/>
    </source>
</evidence>
<name>A0A0G4IJS9_PLABS</name>
<keyword evidence="1" id="KW-0812">Transmembrane</keyword>
<keyword evidence="1" id="KW-1133">Transmembrane helix</keyword>
<feature type="transmembrane region" description="Helical" evidence="1">
    <location>
        <begin position="35"/>
        <end position="54"/>
    </location>
</feature>
<reference evidence="2 4" key="1">
    <citation type="submission" date="2015-02" db="EMBL/GenBank/DDBJ databases">
        <authorList>
            <person name="Chooi Y.-H."/>
        </authorList>
    </citation>
    <scope>NUCLEOTIDE SEQUENCE [LARGE SCALE GENOMIC DNA]</scope>
    <source>
        <strain evidence="2">E3</strain>
    </source>
</reference>
<evidence type="ECO:0000313" key="4">
    <source>
        <dbReference type="Proteomes" id="UP000039324"/>
    </source>
</evidence>
<keyword evidence="3" id="KW-0496">Mitochondrion</keyword>
<evidence type="ECO:0000256" key="1">
    <source>
        <dbReference type="SAM" id="Phobius"/>
    </source>
</evidence>
<evidence type="ECO:0000313" key="3">
    <source>
        <dbReference type="EMBL" id="SPQ96213.1"/>
    </source>
</evidence>
<sequence length="175" mass="19425">MTMKAALDLGRRRFATFPKAVFENVHVGRTRQRTVICALTNVAMTAGLVASWTVPSLAVMQPVTIFGSLAGIALIVVTSVTARREVARIVLLDENRVQFTTYKVTGALVNRTFPVDTVKVDVQRLADKTSRTVPINVVDQPVRFLLAKHGTFQSPDVFERIFKVPYRALELSKQP</sequence>
<dbReference type="EMBL" id="OVEO01000005">
    <property type="protein sequence ID" value="SPQ96213.1"/>
    <property type="molecule type" value="Genomic_DNA"/>
</dbReference>
<protein>
    <recommendedName>
        <fullName evidence="6">Transmembrane protein</fullName>
    </recommendedName>
</protein>
<dbReference type="EMBL" id="CDSF01000013">
    <property type="protein sequence ID" value="CEO95337.1"/>
    <property type="molecule type" value="Genomic_DNA"/>
</dbReference>
<dbReference type="Proteomes" id="UP000039324">
    <property type="component" value="Unassembled WGS sequence"/>
</dbReference>
<dbReference type="Proteomes" id="UP000290189">
    <property type="component" value="Unassembled WGS sequence"/>
</dbReference>
<dbReference type="InterPro" id="IPR045325">
    <property type="entry name" value="TMEM70/TMEM186/TMEM223"/>
</dbReference>
<evidence type="ECO:0000313" key="2">
    <source>
        <dbReference type="EMBL" id="CEO95337.1"/>
    </source>
</evidence>
<dbReference type="Pfam" id="PF06979">
    <property type="entry name" value="TMEM70"/>
    <property type="match status" value="1"/>
</dbReference>